<reference evidence="9" key="2">
    <citation type="submission" date="2014-02" db="EMBL/GenBank/DDBJ databases">
        <title>Draft Genome Sequence of extremely halophilic bacteria Halorhodospira halochloris.</title>
        <authorList>
            <person name="Singh K.S."/>
        </authorList>
    </citation>
    <scope>NUCLEOTIDE SEQUENCE [LARGE SCALE GENOMIC DNA]</scope>
    <source>
        <strain evidence="9">A</strain>
    </source>
</reference>
<feature type="domain" description="VTT" evidence="7">
    <location>
        <begin position="61"/>
        <end position="177"/>
    </location>
</feature>
<evidence type="ECO:0000256" key="6">
    <source>
        <dbReference type="RuleBase" id="RU366058"/>
    </source>
</evidence>
<dbReference type="GO" id="GO:0005886">
    <property type="term" value="C:plasma membrane"/>
    <property type="evidence" value="ECO:0007669"/>
    <property type="project" value="UniProtKB-SubCell"/>
</dbReference>
<keyword evidence="2 6" id="KW-1003">Cell membrane</keyword>
<feature type="transmembrane region" description="Helical" evidence="6">
    <location>
        <begin position="154"/>
        <end position="177"/>
    </location>
</feature>
<keyword evidence="4 6" id="KW-1133">Transmembrane helix</keyword>
<evidence type="ECO:0000313" key="9">
    <source>
        <dbReference type="Proteomes" id="UP000019442"/>
    </source>
</evidence>
<dbReference type="Pfam" id="PF09335">
    <property type="entry name" value="VTT_dom"/>
    <property type="match status" value="1"/>
</dbReference>
<dbReference type="InterPro" id="IPR015414">
    <property type="entry name" value="TMEM64"/>
</dbReference>
<proteinExistence type="inferred from homology"/>
<comment type="similarity">
    <text evidence="6">Belongs to the TVP38/TMEM64 family.</text>
</comment>
<dbReference type="InterPro" id="IPR032816">
    <property type="entry name" value="VTT_dom"/>
</dbReference>
<dbReference type="HOGENOM" id="CLU_038944_7_1_6"/>
<dbReference type="GO" id="GO:0016740">
    <property type="term" value="F:transferase activity"/>
    <property type="evidence" value="ECO:0007669"/>
    <property type="project" value="UniProtKB-KW"/>
</dbReference>
<evidence type="ECO:0000256" key="1">
    <source>
        <dbReference type="ARBA" id="ARBA00004651"/>
    </source>
</evidence>
<reference evidence="8 9" key="1">
    <citation type="journal article" date="2014" name="J Genomics">
        <title>Draft Genome Sequence of the Extremely Halophilic Phototrophic Purple Sulfur Bacterium Halorhodospira halochloris.</title>
        <authorList>
            <person name="Singh K.S."/>
            <person name="Kirksey J."/>
            <person name="Hoff W.D."/>
            <person name="Deole R."/>
        </authorList>
    </citation>
    <scope>NUCLEOTIDE SEQUENCE [LARGE SCALE GENOMIC DNA]</scope>
    <source>
        <strain evidence="8 9">A</strain>
    </source>
</reference>
<comment type="subcellular location">
    <subcellularLocation>
        <location evidence="1 6">Cell membrane</location>
        <topology evidence="1 6">Multi-pass membrane protein</topology>
    </subcellularLocation>
</comment>
<gene>
    <name evidence="8" type="ORF">M911_00665</name>
</gene>
<dbReference type="PANTHER" id="PTHR12677">
    <property type="entry name" value="GOLGI APPARATUS MEMBRANE PROTEIN TVP38-RELATED"/>
    <property type="match status" value="1"/>
</dbReference>
<keyword evidence="9" id="KW-1185">Reference proteome</keyword>
<evidence type="ECO:0000256" key="5">
    <source>
        <dbReference type="ARBA" id="ARBA00023136"/>
    </source>
</evidence>
<keyword evidence="5 6" id="KW-0472">Membrane</keyword>
<dbReference type="Proteomes" id="UP000019442">
    <property type="component" value="Chromosome"/>
</dbReference>
<evidence type="ECO:0000256" key="4">
    <source>
        <dbReference type="ARBA" id="ARBA00022989"/>
    </source>
</evidence>
<dbReference type="PATRIC" id="fig|1354791.3.peg.1679"/>
<feature type="transmembrane region" description="Helical" evidence="6">
    <location>
        <begin position="42"/>
        <end position="65"/>
    </location>
</feature>
<protein>
    <recommendedName>
        <fullName evidence="6">TVP38/TMEM64 family membrane protein</fullName>
    </recommendedName>
</protein>
<dbReference type="EMBL" id="CP007268">
    <property type="protein sequence ID" value="AHK77956.1"/>
    <property type="molecule type" value="Genomic_DNA"/>
</dbReference>
<feature type="transmembrane region" description="Helical" evidence="6">
    <location>
        <begin position="77"/>
        <end position="98"/>
    </location>
</feature>
<dbReference type="KEGG" id="hhc:M911_00665"/>
<dbReference type="PANTHER" id="PTHR12677:SF59">
    <property type="entry name" value="GOLGI APPARATUS MEMBRANE PROTEIN TVP38-RELATED"/>
    <property type="match status" value="1"/>
</dbReference>
<feature type="transmembrane region" description="Helical" evidence="6">
    <location>
        <begin position="189"/>
        <end position="206"/>
    </location>
</feature>
<feature type="transmembrane region" description="Helical" evidence="6">
    <location>
        <begin position="128"/>
        <end position="147"/>
    </location>
</feature>
<evidence type="ECO:0000256" key="2">
    <source>
        <dbReference type="ARBA" id="ARBA00022475"/>
    </source>
</evidence>
<evidence type="ECO:0000256" key="3">
    <source>
        <dbReference type="ARBA" id="ARBA00022692"/>
    </source>
</evidence>
<accession>W8KQW0</accession>
<dbReference type="AlphaFoldDB" id="W8KQW0"/>
<evidence type="ECO:0000259" key="7">
    <source>
        <dbReference type="Pfam" id="PF09335"/>
    </source>
</evidence>
<keyword evidence="8" id="KW-0808">Transferase</keyword>
<keyword evidence="3 6" id="KW-0812">Transmembrane</keyword>
<name>W8KQW0_9GAMM</name>
<sequence>MNRQWLVRGVLLAFIAAVVTLGVLYRDALSVESVRQQLDQFGAWAPVVFMVAYALAAVAFLPAWIFTVTAGALFGPVLGLIYALGGATLGATLAFLVARHAASDWVAGKAGGMVKRVIVGVEREGWRFVAFTRLVPLFPFNLLNYALGLTRIPLLHYVAATLVCMIPGALAYVWIGHAGAQAIAGGERTVQAVLIAIGLLAMALFLPRLVRRIRRDPVPGLDDAPDERKTR</sequence>
<evidence type="ECO:0000313" key="8">
    <source>
        <dbReference type="EMBL" id="AHK77956.1"/>
    </source>
</evidence>
<organism evidence="8 9">
    <name type="scientific">Ectothiorhodospira haloalkaliphila</name>
    <dbReference type="NCBI Taxonomy" id="421628"/>
    <lineage>
        <taxon>Bacteria</taxon>
        <taxon>Pseudomonadati</taxon>
        <taxon>Pseudomonadota</taxon>
        <taxon>Gammaproteobacteria</taxon>
        <taxon>Chromatiales</taxon>
        <taxon>Ectothiorhodospiraceae</taxon>
        <taxon>Ectothiorhodospira</taxon>
    </lineage>
</organism>